<evidence type="ECO:0000313" key="2">
    <source>
        <dbReference type="EMBL" id="MBD2766667.1"/>
    </source>
</evidence>
<dbReference type="Proteomes" id="UP000612233">
    <property type="component" value="Unassembled WGS sequence"/>
</dbReference>
<dbReference type="InterPro" id="IPR018958">
    <property type="entry name" value="Knr4/Smi1-like_dom"/>
</dbReference>
<organism evidence="2 3">
    <name type="scientific">Hymenobacter montanus</name>
    <dbReference type="NCBI Taxonomy" id="2771359"/>
    <lineage>
        <taxon>Bacteria</taxon>
        <taxon>Pseudomonadati</taxon>
        <taxon>Bacteroidota</taxon>
        <taxon>Cytophagia</taxon>
        <taxon>Cytophagales</taxon>
        <taxon>Hymenobacteraceae</taxon>
        <taxon>Hymenobacter</taxon>
    </lineage>
</organism>
<gene>
    <name evidence="2" type="ORF">IC235_02025</name>
</gene>
<dbReference type="AlphaFoldDB" id="A0A927BAR5"/>
<evidence type="ECO:0000259" key="1">
    <source>
        <dbReference type="Pfam" id="PF09346"/>
    </source>
</evidence>
<keyword evidence="3" id="KW-1185">Reference proteome</keyword>
<dbReference type="InterPro" id="IPR037883">
    <property type="entry name" value="Knr4/Smi1-like_sf"/>
</dbReference>
<name>A0A927BAR5_9BACT</name>
<feature type="domain" description="Knr4/Smi1-like" evidence="1">
    <location>
        <begin position="34"/>
        <end position="145"/>
    </location>
</feature>
<sequence>MIQVKTTLPQKNSMEALIEYVSSFDPTFPLKIRGANPAEIKMLEQLVGRSLPAQYVEYLSHMGHDNGGLFLFEPGEKTDITTILDSYQYMVEENDPIAPKDCILIAEDIFPSQQLALRENGEAEPTVWRIEGEWQGELYAASLEGLLWRRAFMNYQLKFLKNYGYWIIPPMQICEAAKNLAHELGFQQLWFSDEIVYCGEREDARLTIDRYSGGCHAYLSTQNKSEFENLGTRLVNQLKAKYVGSRSI</sequence>
<dbReference type="RefSeq" id="WP_191003499.1">
    <property type="nucleotide sequence ID" value="NZ_JACXAD010000002.1"/>
</dbReference>
<comment type="caution">
    <text evidence="2">The sequence shown here is derived from an EMBL/GenBank/DDBJ whole genome shotgun (WGS) entry which is preliminary data.</text>
</comment>
<reference evidence="2" key="1">
    <citation type="submission" date="2020-09" db="EMBL/GenBank/DDBJ databases">
        <authorList>
            <person name="Kim M.K."/>
        </authorList>
    </citation>
    <scope>NUCLEOTIDE SEQUENCE</scope>
    <source>
        <strain evidence="2">BT664</strain>
    </source>
</reference>
<protein>
    <submittedName>
        <fullName evidence="2">SMI1/KNR4 family protein</fullName>
    </submittedName>
</protein>
<dbReference type="SUPFAM" id="SSF160631">
    <property type="entry name" value="SMI1/KNR4-like"/>
    <property type="match status" value="1"/>
</dbReference>
<dbReference type="EMBL" id="JACXAD010000002">
    <property type="protein sequence ID" value="MBD2766667.1"/>
    <property type="molecule type" value="Genomic_DNA"/>
</dbReference>
<dbReference type="Gene3D" id="3.40.1580.10">
    <property type="entry name" value="SMI1/KNR4-like"/>
    <property type="match status" value="1"/>
</dbReference>
<dbReference type="Pfam" id="PF09346">
    <property type="entry name" value="SMI1_KNR4"/>
    <property type="match status" value="1"/>
</dbReference>
<proteinExistence type="predicted"/>
<accession>A0A927BAR5</accession>
<evidence type="ECO:0000313" key="3">
    <source>
        <dbReference type="Proteomes" id="UP000612233"/>
    </source>
</evidence>